<comment type="function">
    <text evidence="9">Involved in lipopolysaccharide (LPS) biosynthesis. Catalyzes the transfer of 3-deoxy-D-manno-octulosonate (Kdo) residue(s) from CMP-Kdo to lipid IV(A), the tetraacyldisaccharide-1,4'-bisphosphate precursor of lipid A.</text>
</comment>
<proteinExistence type="inferred from homology"/>
<name>A0A939GYA5_9BURK</name>
<protein>
    <recommendedName>
        <fullName evidence="3 9">3-deoxy-D-manno-octulosonic acid transferase</fullName>
        <shortName evidence="9">Kdo transferase</shortName>
        <ecNumber evidence="2 9">2.4.99.12</ecNumber>
    </recommendedName>
    <alternativeName>
        <fullName evidence="5 9">Lipid IV(A) 3-deoxy-D-manno-octulosonic acid transferase</fullName>
    </alternativeName>
</protein>
<comment type="similarity">
    <text evidence="9">Belongs to the glycosyltransferase group 1 family.</text>
</comment>
<comment type="pathway">
    <text evidence="1 9">Bacterial outer membrane biogenesis; LPS core biosynthesis.</text>
</comment>
<sequence>MSIARTLYSLLTWAAQPLLKRKLRRRAQAEPGYAQAVPERFGYYCPDTLGRDGAGQWVWIHAVSLGETRAAALLINTLRTNLPQLRLLLTHSTATGRAEGQKLLLPDDVQVWLPWDTPAAVQRFLQQFQPLVGVLMETEVWPNLVAGCQRADVPLVLTNARLNAQSFAGAKRWSALSRPAYAALAAVLAQTTQDAERLRQLGAPQPSVLGNLKFDVQPDPALLALGASWRSASRRPVLLLASSREGEEALWLQAWRSTPAAQQVQWLIVPRHPQRFDAVAQLLADAGLRVARRSHWGERLPPHNVDVWLGDSLGEMPLYYASAHAALLGASFAPLGGQNLIEAAACACPIVLGPHTFNFAQAAEQACASGAAVRASDMHDGVHQALNWLYDSDALDAAHQAALAFAQAHRGAAQAQAQAIVRVMLQKKYSNP</sequence>
<evidence type="ECO:0000259" key="10">
    <source>
        <dbReference type="Pfam" id="PF04413"/>
    </source>
</evidence>
<evidence type="ECO:0000256" key="1">
    <source>
        <dbReference type="ARBA" id="ARBA00004713"/>
    </source>
</evidence>
<dbReference type="PANTHER" id="PTHR42755">
    <property type="entry name" value="3-DEOXY-MANNO-OCTULOSONATE CYTIDYLYLTRANSFERASE"/>
    <property type="match status" value="1"/>
</dbReference>
<reference evidence="11" key="1">
    <citation type="submission" date="2021-03" db="EMBL/GenBank/DDBJ databases">
        <title>Comamonas denitrificans.</title>
        <authorList>
            <person name="Finster K."/>
        </authorList>
    </citation>
    <scope>NUCLEOTIDE SEQUENCE</scope>
    <source>
        <strain evidence="11">MM2021_4</strain>
    </source>
</reference>
<keyword evidence="9" id="KW-0472">Membrane</keyword>
<keyword evidence="9" id="KW-0448">Lipopolysaccharide biosynthesis</keyword>
<keyword evidence="12" id="KW-1185">Reference proteome</keyword>
<dbReference type="AlphaFoldDB" id="A0A939GYA5"/>
<dbReference type="PANTHER" id="PTHR42755:SF1">
    <property type="entry name" value="3-DEOXY-D-MANNO-OCTULOSONIC ACID TRANSFERASE, MITOCHONDRIAL-RELATED"/>
    <property type="match status" value="1"/>
</dbReference>
<dbReference type="RefSeq" id="WP_207575064.1">
    <property type="nucleotide sequence ID" value="NZ_JAFNME010000011.1"/>
</dbReference>
<dbReference type="Proteomes" id="UP000664731">
    <property type="component" value="Unassembled WGS sequence"/>
</dbReference>
<evidence type="ECO:0000256" key="7">
    <source>
        <dbReference type="PIRSR" id="PIRSR639901-1"/>
    </source>
</evidence>
<dbReference type="InterPro" id="IPR039901">
    <property type="entry name" value="Kdotransferase"/>
</dbReference>
<evidence type="ECO:0000256" key="2">
    <source>
        <dbReference type="ARBA" id="ARBA00012621"/>
    </source>
</evidence>
<feature type="domain" description="3-deoxy-D-manno-octulosonic-acid transferase N-terminal" evidence="10">
    <location>
        <begin position="36"/>
        <end position="216"/>
    </location>
</feature>
<dbReference type="Gene3D" id="3.40.50.2000">
    <property type="entry name" value="Glycogen Phosphorylase B"/>
    <property type="match status" value="1"/>
</dbReference>
<comment type="subcellular location">
    <subcellularLocation>
        <location evidence="9">Cell membrane</location>
    </subcellularLocation>
</comment>
<evidence type="ECO:0000256" key="6">
    <source>
        <dbReference type="ARBA" id="ARBA00049183"/>
    </source>
</evidence>
<comment type="caution">
    <text evidence="11">The sequence shown here is derived from an EMBL/GenBank/DDBJ whole genome shotgun (WGS) entry which is preliminary data.</text>
</comment>
<evidence type="ECO:0000256" key="3">
    <source>
        <dbReference type="ARBA" id="ARBA00019077"/>
    </source>
</evidence>
<dbReference type="EMBL" id="JAFNME010000011">
    <property type="protein sequence ID" value="MBO1249547.1"/>
    <property type="molecule type" value="Genomic_DNA"/>
</dbReference>
<evidence type="ECO:0000256" key="5">
    <source>
        <dbReference type="ARBA" id="ARBA00031445"/>
    </source>
</evidence>
<dbReference type="GO" id="GO:0009245">
    <property type="term" value="P:lipid A biosynthetic process"/>
    <property type="evidence" value="ECO:0007669"/>
    <property type="project" value="TreeGrafter"/>
</dbReference>
<evidence type="ECO:0000313" key="12">
    <source>
        <dbReference type="Proteomes" id="UP000664731"/>
    </source>
</evidence>
<dbReference type="GO" id="GO:0005886">
    <property type="term" value="C:plasma membrane"/>
    <property type="evidence" value="ECO:0007669"/>
    <property type="project" value="UniProtKB-SubCell"/>
</dbReference>
<keyword evidence="4 9" id="KW-0808">Transferase</keyword>
<dbReference type="Gene3D" id="3.40.50.11720">
    <property type="entry name" value="3-Deoxy-D-manno-octulosonic-acid transferase, N-terminal domain"/>
    <property type="match status" value="1"/>
</dbReference>
<dbReference type="Pfam" id="PF04413">
    <property type="entry name" value="Glycos_transf_N"/>
    <property type="match status" value="1"/>
</dbReference>
<feature type="site" description="Transition state stabilizer" evidence="8">
    <location>
        <position position="213"/>
    </location>
</feature>
<evidence type="ECO:0000256" key="4">
    <source>
        <dbReference type="ARBA" id="ARBA00022679"/>
    </source>
</evidence>
<dbReference type="SUPFAM" id="SSF53756">
    <property type="entry name" value="UDP-Glycosyltransferase/glycogen phosphorylase"/>
    <property type="match status" value="1"/>
</dbReference>
<keyword evidence="9" id="KW-1003">Cell membrane</keyword>
<dbReference type="GO" id="GO:0043842">
    <property type="term" value="F:Kdo transferase activity"/>
    <property type="evidence" value="ECO:0007669"/>
    <property type="project" value="UniProtKB-EC"/>
</dbReference>
<accession>A0A939GYA5</accession>
<dbReference type="InterPro" id="IPR007507">
    <property type="entry name" value="Glycos_transf_N"/>
</dbReference>
<dbReference type="InterPro" id="IPR038107">
    <property type="entry name" value="Glycos_transf_N_sf"/>
</dbReference>
<evidence type="ECO:0000256" key="9">
    <source>
        <dbReference type="RuleBase" id="RU365103"/>
    </source>
</evidence>
<evidence type="ECO:0000313" key="11">
    <source>
        <dbReference type="EMBL" id="MBO1249547.1"/>
    </source>
</evidence>
<feature type="site" description="Transition state stabilizer" evidence="8">
    <location>
        <position position="137"/>
    </location>
</feature>
<dbReference type="EC" id="2.4.99.12" evidence="2 9"/>
<organism evidence="11 12">
    <name type="scientific">Comamonas denitrificans</name>
    <dbReference type="NCBI Taxonomy" id="117506"/>
    <lineage>
        <taxon>Bacteria</taxon>
        <taxon>Pseudomonadati</taxon>
        <taxon>Pseudomonadota</taxon>
        <taxon>Betaproteobacteria</taxon>
        <taxon>Burkholderiales</taxon>
        <taxon>Comamonadaceae</taxon>
        <taxon>Comamonas</taxon>
    </lineage>
</organism>
<feature type="active site" description="Proton acceptor" evidence="7">
    <location>
        <position position="67"/>
    </location>
</feature>
<gene>
    <name evidence="11" type="ORF">J1777_06830</name>
</gene>
<dbReference type="GO" id="GO:0009244">
    <property type="term" value="P:lipopolysaccharide core region biosynthetic process"/>
    <property type="evidence" value="ECO:0007669"/>
    <property type="project" value="UniProtKB-UniRule"/>
</dbReference>
<evidence type="ECO:0000256" key="8">
    <source>
        <dbReference type="PIRSR" id="PIRSR639901-2"/>
    </source>
</evidence>
<comment type="catalytic activity">
    <reaction evidence="6 9">
        <text>lipid IVA (E. coli) + CMP-3-deoxy-beta-D-manno-octulosonate = alpha-Kdo-(2-&gt;6)-lipid IVA (E. coli) + CMP + H(+)</text>
        <dbReference type="Rhea" id="RHEA:28066"/>
        <dbReference type="ChEBI" id="CHEBI:15378"/>
        <dbReference type="ChEBI" id="CHEBI:58603"/>
        <dbReference type="ChEBI" id="CHEBI:60364"/>
        <dbReference type="ChEBI" id="CHEBI:60377"/>
        <dbReference type="ChEBI" id="CHEBI:85987"/>
        <dbReference type="EC" id="2.4.99.12"/>
    </reaction>
</comment>